<name>A0A8E7EGS8_9EURY</name>
<dbReference type="Pfam" id="PF12697">
    <property type="entry name" value="Abhydrolase_6"/>
    <property type="match status" value="1"/>
</dbReference>
<evidence type="ECO:0000259" key="2">
    <source>
        <dbReference type="Pfam" id="PF12697"/>
    </source>
</evidence>
<protein>
    <submittedName>
        <fullName evidence="3">Alpha/beta hydrolase</fullName>
    </submittedName>
</protein>
<keyword evidence="1 3" id="KW-0378">Hydrolase</keyword>
<dbReference type="PANTHER" id="PTHR43798:SF31">
    <property type="entry name" value="AB HYDROLASE SUPERFAMILY PROTEIN YCLE"/>
    <property type="match status" value="1"/>
</dbReference>
<proteinExistence type="predicted"/>
<dbReference type="GO" id="GO:0016787">
    <property type="term" value="F:hydrolase activity"/>
    <property type="evidence" value="ECO:0007669"/>
    <property type="project" value="UniProtKB-KW"/>
</dbReference>
<feature type="domain" description="AB hydrolase-1" evidence="2">
    <location>
        <begin position="46"/>
        <end position="245"/>
    </location>
</feature>
<sequence length="272" mass="30549">MKFRLYGSDPKRIALIHGGPGAPGEMGPVARYLSDYFSIIEPFQTGLSVQDQVEELAEILRSSAEFPVILVGYSWGAWLSGMVAGRYPELVYHLILISAGPLEERYATVWENRMQRLTPDEREKVHDLIVQIQNPICPDKDQILETFGRLMHKADTFCPIQKNKEENDTFSSDPEIFSRVWAEAAKMRQTGELLSCFQQISCPVTAIHGDYDPHPVQGIIEPLSRNLSRFTSIIIPNCGHCPWEEAGASDTFFSLLYGEISGIFPSLVSIAR</sequence>
<dbReference type="EMBL" id="CP075546">
    <property type="protein sequence ID" value="QVV88498.1"/>
    <property type="molecule type" value="Genomic_DNA"/>
</dbReference>
<dbReference type="Proteomes" id="UP000680656">
    <property type="component" value="Chromosome"/>
</dbReference>
<organism evidence="3 4">
    <name type="scientific">Methanospirillum purgamenti</name>
    <dbReference type="NCBI Taxonomy" id="2834276"/>
    <lineage>
        <taxon>Archaea</taxon>
        <taxon>Methanobacteriati</taxon>
        <taxon>Methanobacteriota</taxon>
        <taxon>Stenosarchaea group</taxon>
        <taxon>Methanomicrobia</taxon>
        <taxon>Methanomicrobiales</taxon>
        <taxon>Methanospirillaceae</taxon>
        <taxon>Methanospirillum</taxon>
    </lineage>
</organism>
<gene>
    <name evidence="3" type="ORF">KHC33_14395</name>
</gene>
<dbReference type="PANTHER" id="PTHR43798">
    <property type="entry name" value="MONOACYLGLYCEROL LIPASE"/>
    <property type="match status" value="1"/>
</dbReference>
<evidence type="ECO:0000313" key="4">
    <source>
        <dbReference type="Proteomes" id="UP000680656"/>
    </source>
</evidence>
<accession>A0A8E7EGS8</accession>
<dbReference type="GO" id="GO:0016020">
    <property type="term" value="C:membrane"/>
    <property type="evidence" value="ECO:0007669"/>
    <property type="project" value="TreeGrafter"/>
</dbReference>
<evidence type="ECO:0000313" key="3">
    <source>
        <dbReference type="EMBL" id="QVV88498.1"/>
    </source>
</evidence>
<dbReference type="Gene3D" id="3.40.50.1820">
    <property type="entry name" value="alpha/beta hydrolase"/>
    <property type="match status" value="1"/>
</dbReference>
<dbReference type="GeneID" id="65098397"/>
<dbReference type="RefSeq" id="WP_214419307.1">
    <property type="nucleotide sequence ID" value="NZ_CP075546.1"/>
</dbReference>
<dbReference type="KEGG" id="mrtj:KHC33_14395"/>
<dbReference type="InterPro" id="IPR050266">
    <property type="entry name" value="AB_hydrolase_sf"/>
</dbReference>
<dbReference type="SUPFAM" id="SSF53474">
    <property type="entry name" value="alpha/beta-Hydrolases"/>
    <property type="match status" value="1"/>
</dbReference>
<dbReference type="AlphaFoldDB" id="A0A8E7EGS8"/>
<dbReference type="InterPro" id="IPR000073">
    <property type="entry name" value="AB_hydrolase_1"/>
</dbReference>
<dbReference type="InterPro" id="IPR029058">
    <property type="entry name" value="AB_hydrolase_fold"/>
</dbReference>
<evidence type="ECO:0000256" key="1">
    <source>
        <dbReference type="ARBA" id="ARBA00022801"/>
    </source>
</evidence>
<reference evidence="3 4" key="1">
    <citation type="submission" date="2021-05" db="EMBL/GenBank/DDBJ databases">
        <title>A novel Methanospirillum isolate from a pyrite-forming mixed culture.</title>
        <authorList>
            <person name="Bunk B."/>
            <person name="Sproer C."/>
            <person name="Spring S."/>
            <person name="Pester M."/>
        </authorList>
    </citation>
    <scope>NUCLEOTIDE SEQUENCE [LARGE SCALE GENOMIC DNA]</scope>
    <source>
        <strain evidence="3 4">J.3.6.1-F.2.7.3</strain>
    </source>
</reference>
<keyword evidence="4" id="KW-1185">Reference proteome</keyword>